<gene>
    <name evidence="2" type="ORF">BRAPAZ1V2_A05P33510.2</name>
</gene>
<dbReference type="PANTHER" id="PTHR31286">
    <property type="entry name" value="GLYCINE-RICH CELL WALL STRUCTURAL PROTEIN 1.8-LIKE"/>
    <property type="match status" value="1"/>
</dbReference>
<reference evidence="2 3" key="1">
    <citation type="submission" date="2021-07" db="EMBL/GenBank/DDBJ databases">
        <authorList>
            <consortium name="Genoscope - CEA"/>
            <person name="William W."/>
        </authorList>
    </citation>
    <scope>NUCLEOTIDE SEQUENCE [LARGE SCALE GENOMIC DNA]</scope>
</reference>
<dbReference type="Gramene" id="A05p33510.2_BraZ1">
    <property type="protein sequence ID" value="A05p33510.2_BraZ1.CDS.1"/>
    <property type="gene ID" value="A05g33510.2_BraZ1"/>
</dbReference>
<dbReference type="Proteomes" id="UP000694005">
    <property type="component" value="Chromosome A05"/>
</dbReference>
<feature type="compositionally biased region" description="Basic and acidic residues" evidence="1">
    <location>
        <begin position="90"/>
        <end position="117"/>
    </location>
</feature>
<dbReference type="InterPro" id="IPR040256">
    <property type="entry name" value="At4g02000-like"/>
</dbReference>
<dbReference type="AlphaFoldDB" id="A0A8D9DGD7"/>
<proteinExistence type="predicted"/>
<evidence type="ECO:0000313" key="3">
    <source>
        <dbReference type="Proteomes" id="UP000694005"/>
    </source>
</evidence>
<evidence type="ECO:0000256" key="1">
    <source>
        <dbReference type="SAM" id="MobiDB-lite"/>
    </source>
</evidence>
<dbReference type="PANTHER" id="PTHR31286:SF182">
    <property type="entry name" value="ZINC KNUCKLE CX2CX4HX4C DOMAIN-CONTAINING PROTEIN"/>
    <property type="match status" value="1"/>
</dbReference>
<accession>A0A8D9DGD7</accession>
<protein>
    <submittedName>
        <fullName evidence="2">Uncharacterized protein</fullName>
    </submittedName>
</protein>
<feature type="compositionally biased region" description="Basic and acidic residues" evidence="1">
    <location>
        <begin position="126"/>
        <end position="135"/>
    </location>
</feature>
<sequence length="135" mass="15704">MLFWRDVSGVPNHYKKDETYHNIRKALGQVDVVDVDGGRVRVYVNADEPLQFTRRAGFANGDVIRVTLKYEDLHGYCFTSKRISHKEGTCHELSEGQREKNRLDRIEQKEKEERAMREAFSLTTRHAPERARSPG</sequence>
<dbReference type="EMBL" id="LS974621">
    <property type="protein sequence ID" value="CAG7876830.1"/>
    <property type="molecule type" value="Genomic_DNA"/>
</dbReference>
<organism evidence="2 3">
    <name type="scientific">Brassica campestris</name>
    <name type="common">Field mustard</name>
    <dbReference type="NCBI Taxonomy" id="3711"/>
    <lineage>
        <taxon>Eukaryota</taxon>
        <taxon>Viridiplantae</taxon>
        <taxon>Streptophyta</taxon>
        <taxon>Embryophyta</taxon>
        <taxon>Tracheophyta</taxon>
        <taxon>Spermatophyta</taxon>
        <taxon>Magnoliopsida</taxon>
        <taxon>eudicotyledons</taxon>
        <taxon>Gunneridae</taxon>
        <taxon>Pentapetalae</taxon>
        <taxon>rosids</taxon>
        <taxon>malvids</taxon>
        <taxon>Brassicales</taxon>
        <taxon>Brassicaceae</taxon>
        <taxon>Brassiceae</taxon>
        <taxon>Brassica</taxon>
    </lineage>
</organism>
<name>A0A8D9DGD7_BRACM</name>
<evidence type="ECO:0000313" key="2">
    <source>
        <dbReference type="EMBL" id="CAG7876830.1"/>
    </source>
</evidence>
<feature type="region of interest" description="Disordered" evidence="1">
    <location>
        <begin position="90"/>
        <end position="135"/>
    </location>
</feature>